<comment type="caution">
    <text evidence="1">The sequence shown here is derived from an EMBL/GenBank/DDBJ whole genome shotgun (WGS) entry which is preliminary data.</text>
</comment>
<accession>A0A6L2R754</accession>
<sequence>MDIEIGKFTLESLTTGMYSEPESCFREYIQNAVDSLDTALATRLVQADDLRIEIIVNGARQEISIRDNGTGIKKELVRKTLLDIGNSTKLHTTNRGFRGIGRLGGLSYCKKLSFCTTALGDNEKTLITFDCEKLKALLVPGQSTEHNLLSVIEAVTDVKVMQEQASAHYFIVKMDDVDDISSLLDLETVKDYISQVAPIPFRDRFYWGREIKSKLTENGIPVAEYPVFIGESFDLLSQVYKPYKNSFVANSRAGTSKDEVLRLSFFRIKDGSQQMVAYGWYADTDFSGTLVDERISGVRVRQGNILIGNNSTLAPYYKERRFNGWAIGEVYVVSQKLIPNARRDDFEKNDTFSDFTIGLRDTIGTEIADKIRAASKVRNNPIQKTLKKVERDIAKVEEVLTTGFHSSTEKEQVAVGIAATRKDLYAIPKSAPLEVVEQKMALMERLATLAGDVDESTNFRVKKDIPSNFSKAEKKVIQAVMEVLTRNFERTTVDSLYREFIAELTAGGKKQ</sequence>
<dbReference type="Proteomes" id="UP000505077">
    <property type="component" value="Unassembled WGS sequence"/>
</dbReference>
<evidence type="ECO:0000313" key="2">
    <source>
        <dbReference type="Proteomes" id="UP000505077"/>
    </source>
</evidence>
<dbReference type="SUPFAM" id="SSF55874">
    <property type="entry name" value="ATPase domain of HSP90 chaperone/DNA topoisomerase II/histidine kinase"/>
    <property type="match status" value="1"/>
</dbReference>
<reference evidence="1 2" key="1">
    <citation type="journal article" date="2020" name="ISME J.">
        <title>Parallel Reductive Genome Evolution in Desulfovibrio Ectosymbionts Independently Acquired by Trichonympha Protists in the Termite Gut.</title>
        <authorList>
            <person name="Takeuchi M."/>
            <person name="Kuwahara H."/>
            <person name="Murakami T."/>
            <person name="Takahashi K."/>
            <person name="Kajitani R."/>
            <person name="Toyoda A."/>
            <person name="Itoh T."/>
            <person name="Ohkuma M."/>
            <person name="Hongoh Y."/>
        </authorList>
    </citation>
    <scope>NUCLEOTIDE SEQUENCE [LARGE SCALE GENOMIC DNA]</scope>
    <source>
        <strain evidence="1">ZnDsv-02</strain>
    </source>
</reference>
<gene>
    <name evidence="1" type="ORF">ZNDK_1105</name>
</gene>
<evidence type="ECO:0000313" key="1">
    <source>
        <dbReference type="EMBL" id="GFH63334.1"/>
    </source>
</evidence>
<dbReference type="Gene3D" id="3.30.565.10">
    <property type="entry name" value="Histidine kinase-like ATPase, C-terminal domain"/>
    <property type="match status" value="1"/>
</dbReference>
<dbReference type="EMBL" id="BLLL01000012">
    <property type="protein sequence ID" value="GFH63334.1"/>
    <property type="molecule type" value="Genomic_DNA"/>
</dbReference>
<proteinExistence type="predicted"/>
<name>A0A6L2R754_9BACT</name>
<dbReference type="InterPro" id="IPR036890">
    <property type="entry name" value="HATPase_C_sf"/>
</dbReference>
<dbReference type="AlphaFoldDB" id="A0A6L2R754"/>
<protein>
    <submittedName>
        <fullName evidence="1">Uncharacterized protein</fullName>
    </submittedName>
</protein>
<organism evidence="1 2">
    <name type="scientific">Candidatus Desulfovibrio kirbyi</name>
    <dbReference type="NCBI Taxonomy" id="2696086"/>
    <lineage>
        <taxon>Bacteria</taxon>
        <taxon>Pseudomonadati</taxon>
        <taxon>Thermodesulfobacteriota</taxon>
        <taxon>Desulfovibrionia</taxon>
        <taxon>Desulfovibrionales</taxon>
        <taxon>Desulfovibrionaceae</taxon>
        <taxon>Desulfovibrio</taxon>
    </lineage>
</organism>
<dbReference type="Pfam" id="PF13589">
    <property type="entry name" value="HATPase_c_3"/>
    <property type="match status" value="1"/>
</dbReference>